<proteinExistence type="predicted"/>
<dbReference type="Proteomes" id="UP000324101">
    <property type="component" value="Chromosome"/>
</dbReference>
<sequence>MSETFDDGSEGLPCVLSEDVTAFMIDPTLPPWSMGPVVAAMVEIGETRGLAAGSTAAEGWPECRLLPLGEDGALGIIEYVIAKEAVPPQVIVTRILLY</sequence>
<dbReference type="RefSeq" id="WP_150255371.1">
    <property type="nucleotide sequence ID" value="NZ_CP029189.1"/>
</dbReference>
<organism evidence="1 2">
    <name type="scientific">Streptomyces venezuelae</name>
    <dbReference type="NCBI Taxonomy" id="54571"/>
    <lineage>
        <taxon>Bacteria</taxon>
        <taxon>Bacillati</taxon>
        <taxon>Actinomycetota</taxon>
        <taxon>Actinomycetes</taxon>
        <taxon>Kitasatosporales</taxon>
        <taxon>Streptomycetaceae</taxon>
        <taxon>Streptomyces</taxon>
    </lineage>
</organism>
<evidence type="ECO:0000313" key="2">
    <source>
        <dbReference type="Proteomes" id="UP000324101"/>
    </source>
</evidence>
<reference evidence="1 2" key="1">
    <citation type="submission" date="2018-05" db="EMBL/GenBank/DDBJ databases">
        <title>Streptomyces venezuelae.</title>
        <authorList>
            <person name="Kim W."/>
            <person name="Lee N."/>
            <person name="Cho B.-K."/>
        </authorList>
    </citation>
    <scope>NUCLEOTIDE SEQUENCE [LARGE SCALE GENOMIC DNA]</scope>
    <source>
        <strain evidence="1 2">ATCC 21018</strain>
    </source>
</reference>
<evidence type="ECO:0000313" key="1">
    <source>
        <dbReference type="EMBL" id="QES52986.1"/>
    </source>
</evidence>
<name>A0A5P2DD23_STRVZ</name>
<dbReference type="OrthoDB" id="4220938at2"/>
<gene>
    <name evidence="1" type="ORF">DEJ51_00840</name>
</gene>
<accession>A0A5P2DD23</accession>
<dbReference type="AlphaFoldDB" id="A0A5P2DD23"/>
<dbReference type="EMBL" id="CP029189">
    <property type="protein sequence ID" value="QES52986.1"/>
    <property type="molecule type" value="Genomic_DNA"/>
</dbReference>
<protein>
    <submittedName>
        <fullName evidence="1">Uncharacterized protein</fullName>
    </submittedName>
</protein>